<protein>
    <submittedName>
        <fullName evidence="1">Uncharacterized protein</fullName>
    </submittedName>
</protein>
<proteinExistence type="predicted"/>
<dbReference type="EMBL" id="FEVP01000064">
    <property type="protein sequence ID" value="CWQ21486.1"/>
    <property type="molecule type" value="Genomic_DNA"/>
</dbReference>
<reference evidence="1 2" key="1">
    <citation type="submission" date="2016-02" db="EMBL/GenBank/DDBJ databases">
        <authorList>
            <consortium name="Pathogen Informatics"/>
        </authorList>
    </citation>
    <scope>NUCLEOTIDE SEQUENCE [LARGE SCALE GENOMIC DNA]</scope>
    <source>
        <strain evidence="1 2">2842STDY5881269</strain>
    </source>
</reference>
<dbReference type="Proteomes" id="UP000072443">
    <property type="component" value="Unassembled WGS sequence"/>
</dbReference>
<organism evidence="1 2">
    <name type="scientific">Neisseria meningitidis</name>
    <dbReference type="NCBI Taxonomy" id="487"/>
    <lineage>
        <taxon>Bacteria</taxon>
        <taxon>Pseudomonadati</taxon>
        <taxon>Pseudomonadota</taxon>
        <taxon>Betaproteobacteria</taxon>
        <taxon>Neisseriales</taxon>
        <taxon>Neisseriaceae</taxon>
        <taxon>Neisseria</taxon>
    </lineage>
</organism>
<gene>
    <name evidence="1" type="ORF">ERS514591_02154</name>
</gene>
<name>A0AB33TYU4_NEIME</name>
<sequence>MMLIMQIPIKTHAHLQDTHMYQELQMMTEPHGYPSNNLPVKIINDIIYATQLVEDLVLGKIKIVDFLKSYNNFYYWLGFDELPQSEKIKFLNYLNILSIHKEIQDKTVNRVYTDCFDIDKLHSLGRITTNECINGIKKIYQKNKLEFDNILK</sequence>
<accession>A0AB33TYU4</accession>
<evidence type="ECO:0000313" key="2">
    <source>
        <dbReference type="Proteomes" id="UP000072443"/>
    </source>
</evidence>
<evidence type="ECO:0000313" key="1">
    <source>
        <dbReference type="EMBL" id="CWQ21486.1"/>
    </source>
</evidence>
<comment type="caution">
    <text evidence="1">The sequence shown here is derived from an EMBL/GenBank/DDBJ whole genome shotgun (WGS) entry which is preliminary data.</text>
</comment>
<dbReference type="AlphaFoldDB" id="A0AB33TYU4"/>